<gene>
    <name evidence="4" type="ORF">P171DRAFT_477166</name>
</gene>
<keyword evidence="5" id="KW-1185">Reference proteome</keyword>
<dbReference type="AlphaFoldDB" id="A0A9P4P9A4"/>
<dbReference type="InterPro" id="IPR049326">
    <property type="entry name" value="Rhodopsin_dom_fungi"/>
</dbReference>
<dbReference type="OrthoDB" id="3918601at2759"/>
<feature type="transmembrane region" description="Helical" evidence="2">
    <location>
        <begin position="134"/>
        <end position="152"/>
    </location>
</feature>
<dbReference type="PANTHER" id="PTHR38794:SF3">
    <property type="entry name" value="INTEGRAL MEMBRANE PROTEIN"/>
    <property type="match status" value="1"/>
</dbReference>
<feature type="transmembrane region" description="Helical" evidence="2">
    <location>
        <begin position="208"/>
        <end position="227"/>
    </location>
</feature>
<feature type="transmembrane region" description="Helical" evidence="2">
    <location>
        <begin position="57"/>
        <end position="75"/>
    </location>
</feature>
<feature type="transmembrane region" description="Helical" evidence="2">
    <location>
        <begin position="20"/>
        <end position="45"/>
    </location>
</feature>
<dbReference type="PANTHER" id="PTHR38794">
    <property type="entry name" value="INTEGRAL MEMBRANE PROTEIN"/>
    <property type="match status" value="1"/>
</dbReference>
<comment type="caution">
    <text evidence="4">The sequence shown here is derived from an EMBL/GenBank/DDBJ whole genome shotgun (WGS) entry which is preliminary data.</text>
</comment>
<name>A0A9P4P9A4_9PLEO</name>
<feature type="compositionally biased region" description="Gly residues" evidence="1">
    <location>
        <begin position="464"/>
        <end position="473"/>
    </location>
</feature>
<protein>
    <recommendedName>
        <fullName evidence="3">Rhodopsin domain-containing protein</fullName>
    </recommendedName>
</protein>
<feature type="region of interest" description="Disordered" evidence="1">
    <location>
        <begin position="296"/>
        <end position="355"/>
    </location>
</feature>
<feature type="domain" description="Rhodopsin" evidence="3">
    <location>
        <begin position="40"/>
        <end position="270"/>
    </location>
</feature>
<dbReference type="Pfam" id="PF20684">
    <property type="entry name" value="Fung_rhodopsin"/>
    <property type="match status" value="1"/>
</dbReference>
<dbReference type="EMBL" id="MU001511">
    <property type="protein sequence ID" value="KAF2438836.1"/>
    <property type="molecule type" value="Genomic_DNA"/>
</dbReference>
<reference evidence="4" key="1">
    <citation type="journal article" date="2020" name="Stud. Mycol.">
        <title>101 Dothideomycetes genomes: a test case for predicting lifestyles and emergence of pathogens.</title>
        <authorList>
            <person name="Haridas S."/>
            <person name="Albert R."/>
            <person name="Binder M."/>
            <person name="Bloem J."/>
            <person name="Labutti K."/>
            <person name="Salamov A."/>
            <person name="Andreopoulos B."/>
            <person name="Baker S."/>
            <person name="Barry K."/>
            <person name="Bills G."/>
            <person name="Bluhm B."/>
            <person name="Cannon C."/>
            <person name="Castanera R."/>
            <person name="Culley D."/>
            <person name="Daum C."/>
            <person name="Ezra D."/>
            <person name="Gonzalez J."/>
            <person name="Henrissat B."/>
            <person name="Kuo A."/>
            <person name="Liang C."/>
            <person name="Lipzen A."/>
            <person name="Lutzoni F."/>
            <person name="Magnuson J."/>
            <person name="Mondo S."/>
            <person name="Nolan M."/>
            <person name="Ohm R."/>
            <person name="Pangilinan J."/>
            <person name="Park H.-J."/>
            <person name="Ramirez L."/>
            <person name="Alfaro M."/>
            <person name="Sun H."/>
            <person name="Tritt A."/>
            <person name="Yoshinaga Y."/>
            <person name="Zwiers L.-H."/>
            <person name="Turgeon B."/>
            <person name="Goodwin S."/>
            <person name="Spatafora J."/>
            <person name="Crous P."/>
            <person name="Grigoriev I."/>
        </authorList>
    </citation>
    <scope>NUCLEOTIDE SEQUENCE</scope>
    <source>
        <strain evidence="4">CBS 690.94</strain>
    </source>
</reference>
<evidence type="ECO:0000313" key="5">
    <source>
        <dbReference type="Proteomes" id="UP000799764"/>
    </source>
</evidence>
<evidence type="ECO:0000256" key="1">
    <source>
        <dbReference type="SAM" id="MobiDB-lite"/>
    </source>
</evidence>
<keyword evidence="2" id="KW-0472">Membrane</keyword>
<feature type="compositionally biased region" description="Low complexity" evidence="1">
    <location>
        <begin position="341"/>
        <end position="350"/>
    </location>
</feature>
<dbReference type="Proteomes" id="UP000799764">
    <property type="component" value="Unassembled WGS sequence"/>
</dbReference>
<feature type="region of interest" description="Disordered" evidence="1">
    <location>
        <begin position="443"/>
        <end position="473"/>
    </location>
</feature>
<keyword evidence="2" id="KW-1133">Transmembrane helix</keyword>
<sequence>MTAVPHKPALHPLTSEDRGALIIIIAYSWICITVLAAVIRFGLAWTNRLHLKKDDGTFALGVVLAVASSVCFHIASNNGLGKRMAKVPLYDLDVYYKTTYTGDILGLAAQYWAKVSFLQLCERVAPRKERHYNIIFGLITFWGVFSVLAIAFQCGLPDPWVFKPDDCPTAGAMYYPVIIMNIITDLILGTWILPTLWKLLMDQDRRILVVMLFGSRIIVACVAAAQLSSVARHILDPDVTYQSFGRVLWALCVTHLSVLQATIPRTKRFIAALNMRTHATVRLTAFELQLPTNPTTFTVPGKDMDDTFSSSEATASRPEEAHTRSRSWTLKRSDSDRRSSSHSLPRSMQSERPLVPLQLTPSTELGFTTEIIAEPDPAAKDAGRTSKRYDSMDWKKYIRRSRNEDDMALSSMFSWKSRTSMARERIVQTKEVTQKVELVHQPKESRWNFRRQSERSKRQSVAGQGEGQGQGQS</sequence>
<accession>A0A9P4P9A4</accession>
<feature type="compositionally biased region" description="Basic and acidic residues" evidence="1">
    <location>
        <begin position="443"/>
        <end position="457"/>
    </location>
</feature>
<keyword evidence="2" id="KW-0812">Transmembrane</keyword>
<proteinExistence type="predicted"/>
<organism evidence="4 5">
    <name type="scientific">Karstenula rhodostoma CBS 690.94</name>
    <dbReference type="NCBI Taxonomy" id="1392251"/>
    <lineage>
        <taxon>Eukaryota</taxon>
        <taxon>Fungi</taxon>
        <taxon>Dikarya</taxon>
        <taxon>Ascomycota</taxon>
        <taxon>Pezizomycotina</taxon>
        <taxon>Dothideomycetes</taxon>
        <taxon>Pleosporomycetidae</taxon>
        <taxon>Pleosporales</taxon>
        <taxon>Massarineae</taxon>
        <taxon>Didymosphaeriaceae</taxon>
        <taxon>Karstenula</taxon>
    </lineage>
</organism>
<evidence type="ECO:0000313" key="4">
    <source>
        <dbReference type="EMBL" id="KAF2438836.1"/>
    </source>
</evidence>
<feature type="transmembrane region" description="Helical" evidence="2">
    <location>
        <begin position="172"/>
        <end position="196"/>
    </location>
</feature>
<evidence type="ECO:0000259" key="3">
    <source>
        <dbReference type="Pfam" id="PF20684"/>
    </source>
</evidence>
<evidence type="ECO:0000256" key="2">
    <source>
        <dbReference type="SAM" id="Phobius"/>
    </source>
</evidence>